<feature type="compositionally biased region" description="Polar residues" evidence="2">
    <location>
        <begin position="84"/>
        <end position="95"/>
    </location>
</feature>
<reference evidence="3 4" key="1">
    <citation type="journal article" date="2023" name="IScience">
        <title>Expanded male sex-determining region conserved during the evolution of homothallism in the green alga Volvox.</title>
        <authorList>
            <person name="Yamamoto K."/>
            <person name="Matsuzaki R."/>
            <person name="Mahakham W."/>
            <person name="Heman W."/>
            <person name="Sekimoto H."/>
            <person name="Kawachi M."/>
            <person name="Minakuchi Y."/>
            <person name="Toyoda A."/>
            <person name="Nozaki H."/>
        </authorList>
    </citation>
    <scope>NUCLEOTIDE SEQUENCE [LARGE SCALE GENOMIC DNA]</scope>
    <source>
        <strain evidence="3 4">NIES-4468</strain>
    </source>
</reference>
<accession>A0ABQ5S3X4</accession>
<dbReference type="Proteomes" id="UP001165090">
    <property type="component" value="Unassembled WGS sequence"/>
</dbReference>
<keyword evidence="1" id="KW-0547">Nucleotide-binding</keyword>
<name>A0ABQ5S3X4_9CHLO</name>
<evidence type="ECO:0000256" key="2">
    <source>
        <dbReference type="SAM" id="MobiDB-lite"/>
    </source>
</evidence>
<gene>
    <name evidence="3" type="ORF">VaNZ11_007338</name>
</gene>
<dbReference type="InterPro" id="IPR011009">
    <property type="entry name" value="Kinase-like_dom_sf"/>
</dbReference>
<dbReference type="PROSITE" id="PS00107">
    <property type="entry name" value="PROTEIN_KINASE_ATP"/>
    <property type="match status" value="1"/>
</dbReference>
<keyword evidence="1" id="KW-0067">ATP-binding</keyword>
<evidence type="ECO:0000313" key="3">
    <source>
        <dbReference type="EMBL" id="GLI64153.1"/>
    </source>
</evidence>
<dbReference type="Gene3D" id="3.30.200.20">
    <property type="entry name" value="Phosphorylase Kinase, domain 1"/>
    <property type="match status" value="1"/>
</dbReference>
<proteinExistence type="predicted"/>
<sequence length="166" mass="16873">DGPEVPGGLQRPLLLLLPAEDEPIAAATYNSGSVPWEASTMPPAVTLLSAGDTEGVGGVGSVEGRSHLGLGGHDGESGSSSGSAPTKTKACSGNSNDILRGPLKDRQTTWVAIDFARDVVLERRLGSGAYGTVYRGCWAGQPVACKVVPLIDGDGGTVCPQAMESI</sequence>
<evidence type="ECO:0000256" key="1">
    <source>
        <dbReference type="PROSITE-ProRule" id="PRU10141"/>
    </source>
</evidence>
<protein>
    <recommendedName>
        <fullName evidence="5">Protein kinase domain-containing protein</fullName>
    </recommendedName>
</protein>
<dbReference type="EMBL" id="BSDZ01000017">
    <property type="protein sequence ID" value="GLI64153.1"/>
    <property type="molecule type" value="Genomic_DNA"/>
</dbReference>
<feature type="non-terminal residue" evidence="3">
    <location>
        <position position="1"/>
    </location>
</feature>
<feature type="binding site" evidence="1">
    <location>
        <position position="146"/>
    </location>
    <ligand>
        <name>ATP</name>
        <dbReference type="ChEBI" id="CHEBI:30616"/>
    </ligand>
</feature>
<evidence type="ECO:0000313" key="4">
    <source>
        <dbReference type="Proteomes" id="UP001165090"/>
    </source>
</evidence>
<feature type="non-terminal residue" evidence="3">
    <location>
        <position position="166"/>
    </location>
</feature>
<comment type="caution">
    <text evidence="3">The sequence shown here is derived from an EMBL/GenBank/DDBJ whole genome shotgun (WGS) entry which is preliminary data.</text>
</comment>
<evidence type="ECO:0008006" key="5">
    <source>
        <dbReference type="Google" id="ProtNLM"/>
    </source>
</evidence>
<keyword evidence="4" id="KW-1185">Reference proteome</keyword>
<dbReference type="SUPFAM" id="SSF56112">
    <property type="entry name" value="Protein kinase-like (PK-like)"/>
    <property type="match status" value="1"/>
</dbReference>
<feature type="region of interest" description="Disordered" evidence="2">
    <location>
        <begin position="58"/>
        <end position="95"/>
    </location>
</feature>
<dbReference type="InterPro" id="IPR017441">
    <property type="entry name" value="Protein_kinase_ATP_BS"/>
</dbReference>
<organism evidence="3 4">
    <name type="scientific">Volvox africanus</name>
    <dbReference type="NCBI Taxonomy" id="51714"/>
    <lineage>
        <taxon>Eukaryota</taxon>
        <taxon>Viridiplantae</taxon>
        <taxon>Chlorophyta</taxon>
        <taxon>core chlorophytes</taxon>
        <taxon>Chlorophyceae</taxon>
        <taxon>CS clade</taxon>
        <taxon>Chlamydomonadales</taxon>
        <taxon>Volvocaceae</taxon>
        <taxon>Volvox</taxon>
    </lineage>
</organism>